<evidence type="ECO:0000256" key="3">
    <source>
        <dbReference type="ARBA" id="ARBA00022989"/>
    </source>
</evidence>
<keyword evidence="4 5" id="KW-0472">Membrane</keyword>
<comment type="caution">
    <text evidence="8">The sequence shown here is derived from an EMBL/GenBank/DDBJ whole genome shotgun (WGS) entry which is preliminary data.</text>
</comment>
<keyword evidence="2 5" id="KW-0812">Transmembrane</keyword>
<accession>A0A9D9ILX5</accession>
<evidence type="ECO:0000256" key="5">
    <source>
        <dbReference type="SAM" id="Phobius"/>
    </source>
</evidence>
<dbReference type="Proteomes" id="UP000823757">
    <property type="component" value="Unassembled WGS sequence"/>
</dbReference>
<reference evidence="8" key="1">
    <citation type="submission" date="2020-10" db="EMBL/GenBank/DDBJ databases">
        <authorList>
            <person name="Gilroy R."/>
        </authorList>
    </citation>
    <scope>NUCLEOTIDE SEQUENCE</scope>
    <source>
        <strain evidence="8">B1-13419</strain>
    </source>
</reference>
<evidence type="ECO:0000256" key="4">
    <source>
        <dbReference type="ARBA" id="ARBA00023136"/>
    </source>
</evidence>
<evidence type="ECO:0000256" key="1">
    <source>
        <dbReference type="ARBA" id="ARBA00004141"/>
    </source>
</evidence>
<dbReference type="EMBL" id="JADIMD010000081">
    <property type="protein sequence ID" value="MBO8474685.1"/>
    <property type="molecule type" value="Genomic_DNA"/>
</dbReference>
<evidence type="ECO:0000259" key="7">
    <source>
        <dbReference type="Pfam" id="PF24961"/>
    </source>
</evidence>
<organism evidence="8 9">
    <name type="scientific">Candidatus Cryptobacteroides faecigallinarum</name>
    <dbReference type="NCBI Taxonomy" id="2840763"/>
    <lineage>
        <taxon>Bacteria</taxon>
        <taxon>Pseudomonadati</taxon>
        <taxon>Bacteroidota</taxon>
        <taxon>Bacteroidia</taxon>
        <taxon>Bacteroidales</taxon>
        <taxon>Candidatus Cryptobacteroides</taxon>
    </lineage>
</organism>
<dbReference type="Gene3D" id="2.40.50.140">
    <property type="entry name" value="Nucleic acid-binding proteins"/>
    <property type="match status" value="1"/>
</dbReference>
<dbReference type="InterPro" id="IPR052165">
    <property type="entry name" value="Membrane_assoc_protease"/>
</dbReference>
<feature type="transmembrane region" description="Helical" evidence="5">
    <location>
        <begin position="44"/>
        <end position="71"/>
    </location>
</feature>
<evidence type="ECO:0000259" key="6">
    <source>
        <dbReference type="Pfam" id="PF01957"/>
    </source>
</evidence>
<dbReference type="GO" id="GO:0005886">
    <property type="term" value="C:plasma membrane"/>
    <property type="evidence" value="ECO:0007669"/>
    <property type="project" value="TreeGrafter"/>
</dbReference>
<feature type="domain" description="NfeD-like C-terminal" evidence="6">
    <location>
        <begin position="99"/>
        <end position="151"/>
    </location>
</feature>
<dbReference type="Pfam" id="PF24961">
    <property type="entry name" value="NfeD_membrane"/>
    <property type="match status" value="1"/>
</dbReference>
<dbReference type="InterPro" id="IPR056739">
    <property type="entry name" value="NfeD_membrane"/>
</dbReference>
<protein>
    <submittedName>
        <fullName evidence="8">NfeD family protein</fullName>
    </submittedName>
</protein>
<name>A0A9D9ILX5_9BACT</name>
<dbReference type="PANTHER" id="PTHR33507:SF3">
    <property type="entry name" value="INNER MEMBRANE PROTEIN YBBJ"/>
    <property type="match status" value="1"/>
</dbReference>
<evidence type="ECO:0000313" key="9">
    <source>
        <dbReference type="Proteomes" id="UP000823757"/>
    </source>
</evidence>
<evidence type="ECO:0000256" key="2">
    <source>
        <dbReference type="ARBA" id="ARBA00022692"/>
    </source>
</evidence>
<dbReference type="AlphaFoldDB" id="A0A9D9ILX5"/>
<dbReference type="InterPro" id="IPR002810">
    <property type="entry name" value="NfeD-like_C"/>
</dbReference>
<sequence length="156" mass="16417">MGFIVILILVGILLLLAEILLVPGVGVAGVLGLISLVGSCVYAFNMFGATTGTIVVAVNVVMVVGLTVYVLRAKTWKKFTLNTNIESKAIPDKGTVLSVGDTGKTTTRLAPVGMARFDAGVYEVKALEGMIAPGTEIEVAHIEDNQVIVKPVEKDF</sequence>
<dbReference type="Pfam" id="PF01957">
    <property type="entry name" value="NfeD"/>
    <property type="match status" value="1"/>
</dbReference>
<dbReference type="PANTHER" id="PTHR33507">
    <property type="entry name" value="INNER MEMBRANE PROTEIN YBBJ"/>
    <property type="match status" value="1"/>
</dbReference>
<gene>
    <name evidence="8" type="ORF">IAB91_05285</name>
</gene>
<comment type="subcellular location">
    <subcellularLocation>
        <location evidence="1">Membrane</location>
        <topology evidence="1">Multi-pass membrane protein</topology>
    </subcellularLocation>
</comment>
<keyword evidence="3 5" id="KW-1133">Transmembrane helix</keyword>
<feature type="domain" description="NfeD integral membrane" evidence="7">
    <location>
        <begin position="5"/>
        <end position="69"/>
    </location>
</feature>
<dbReference type="InterPro" id="IPR012340">
    <property type="entry name" value="NA-bd_OB-fold"/>
</dbReference>
<reference evidence="8" key="2">
    <citation type="journal article" date="2021" name="PeerJ">
        <title>Extensive microbial diversity within the chicken gut microbiome revealed by metagenomics and culture.</title>
        <authorList>
            <person name="Gilroy R."/>
            <person name="Ravi A."/>
            <person name="Getino M."/>
            <person name="Pursley I."/>
            <person name="Horton D.L."/>
            <person name="Alikhan N.F."/>
            <person name="Baker D."/>
            <person name="Gharbi K."/>
            <person name="Hall N."/>
            <person name="Watson M."/>
            <person name="Adriaenssens E.M."/>
            <person name="Foster-Nyarko E."/>
            <person name="Jarju S."/>
            <person name="Secka A."/>
            <person name="Antonio M."/>
            <person name="Oren A."/>
            <person name="Chaudhuri R.R."/>
            <person name="La Ragione R."/>
            <person name="Hildebrand F."/>
            <person name="Pallen M.J."/>
        </authorList>
    </citation>
    <scope>NUCLEOTIDE SEQUENCE</scope>
    <source>
        <strain evidence="8">B1-13419</strain>
    </source>
</reference>
<proteinExistence type="predicted"/>
<evidence type="ECO:0000313" key="8">
    <source>
        <dbReference type="EMBL" id="MBO8474685.1"/>
    </source>
</evidence>